<dbReference type="FunFam" id="3.30.1130.10:FF:000001">
    <property type="entry name" value="GTP cyclohydrolase 1"/>
    <property type="match status" value="1"/>
</dbReference>
<keyword evidence="5" id="KW-0342">GTP-binding</keyword>
<keyword evidence="5" id="KW-0479">Metal-binding</keyword>
<evidence type="ECO:0000313" key="7">
    <source>
        <dbReference type="EMBL" id="AHY46444.1"/>
    </source>
</evidence>
<dbReference type="PATRIC" id="fig|42256.3.peg.1175"/>
<evidence type="ECO:0000256" key="4">
    <source>
        <dbReference type="ARBA" id="ARBA00022801"/>
    </source>
</evidence>
<dbReference type="Proteomes" id="UP001281130">
    <property type="component" value="Unassembled WGS sequence"/>
</dbReference>
<evidence type="ECO:0000256" key="3">
    <source>
        <dbReference type="ARBA" id="ARBA00022563"/>
    </source>
</evidence>
<keyword evidence="4 5" id="KW-0378">Hydrolase</keyword>
<protein>
    <recommendedName>
        <fullName evidence="5">GTP cyclohydrolase 1</fullName>
        <ecNumber evidence="5">3.5.4.16</ecNumber>
    </recommendedName>
    <alternativeName>
        <fullName evidence="5">GTP cyclohydrolase I</fullName>
        <shortName evidence="5">GTP-CH-I</shortName>
    </alternativeName>
</protein>
<dbReference type="PANTHER" id="PTHR11109">
    <property type="entry name" value="GTP CYCLOHYDROLASE I"/>
    <property type="match status" value="1"/>
</dbReference>
<dbReference type="Gene3D" id="1.10.286.10">
    <property type="match status" value="1"/>
</dbReference>
<dbReference type="GO" id="GO:0006730">
    <property type="term" value="P:one-carbon metabolic process"/>
    <property type="evidence" value="ECO:0007669"/>
    <property type="project" value="UniProtKB-UniRule"/>
</dbReference>
<dbReference type="PANTHER" id="PTHR11109:SF7">
    <property type="entry name" value="GTP CYCLOHYDROLASE 1"/>
    <property type="match status" value="1"/>
</dbReference>
<dbReference type="InterPro" id="IPR020602">
    <property type="entry name" value="GTP_CycHdrlase_I_dom"/>
</dbReference>
<dbReference type="eggNOG" id="COG0302">
    <property type="taxonomic scope" value="Bacteria"/>
</dbReference>
<dbReference type="HAMAP" id="MF_00223">
    <property type="entry name" value="FolE"/>
    <property type="match status" value="1"/>
</dbReference>
<keyword evidence="5" id="KW-0862">Zinc</keyword>
<reference evidence="7 9" key="1">
    <citation type="submission" date="2014-03" db="EMBL/GenBank/DDBJ databases">
        <title>Complete genome sequence of the Radio-Resistant Rubrobacter radiotolerans RSPS-4.</title>
        <authorList>
            <person name="Egas C.C."/>
            <person name="Barroso C.C."/>
            <person name="Froufe H.J.C."/>
            <person name="Pacheco J.J."/>
            <person name="Albuquerque L.L."/>
            <person name="da Costa M.M.S."/>
        </authorList>
    </citation>
    <scope>NUCLEOTIDE SEQUENCE [LARGE SCALE GENOMIC DNA]</scope>
    <source>
        <strain evidence="7 9">RSPS-4</strain>
    </source>
</reference>
<dbReference type="PROSITE" id="PS00860">
    <property type="entry name" value="GTP_CYCLOHYDROL_1_2"/>
    <property type="match status" value="1"/>
</dbReference>
<comment type="catalytic activity">
    <reaction evidence="1 5">
        <text>GTP + H2O = 7,8-dihydroneopterin 3'-triphosphate + formate + H(+)</text>
        <dbReference type="Rhea" id="RHEA:17473"/>
        <dbReference type="ChEBI" id="CHEBI:15377"/>
        <dbReference type="ChEBI" id="CHEBI:15378"/>
        <dbReference type="ChEBI" id="CHEBI:15740"/>
        <dbReference type="ChEBI" id="CHEBI:37565"/>
        <dbReference type="ChEBI" id="CHEBI:58462"/>
        <dbReference type="EC" id="3.5.4.16"/>
    </reaction>
</comment>
<accession>A0A023X2Z7</accession>
<dbReference type="HOGENOM" id="CLU_049768_3_1_11"/>
<dbReference type="Gene3D" id="3.30.1130.10">
    <property type="match status" value="1"/>
</dbReference>
<keyword evidence="3 5" id="KW-0554">One-carbon metabolism</keyword>
<dbReference type="GO" id="GO:0046654">
    <property type="term" value="P:tetrahydrofolate biosynthetic process"/>
    <property type="evidence" value="ECO:0007669"/>
    <property type="project" value="UniProtKB-UniRule"/>
</dbReference>
<feature type="domain" description="GTP cyclohydrolase I" evidence="6">
    <location>
        <begin position="23"/>
        <end position="197"/>
    </location>
</feature>
<dbReference type="GO" id="GO:0003934">
    <property type="term" value="F:GTP cyclohydrolase I activity"/>
    <property type="evidence" value="ECO:0007669"/>
    <property type="project" value="UniProtKB-UniRule"/>
</dbReference>
<sequence>MSEGELPGRPEAPGGTDFGRLEAALGEALLALGLGPQSAPGMRETPERTAKALDSFFSGLRTDPEVYLEETFPGGTGDPVVLRDIPLYSMCEHHLVPFVGRAHVGYVPDRRVLGLSEIAGVVEAYARRPQLQERLTAQVADLLFEPLGSKGSFVVIEAEQLCMTMRGAQKPGTLTVTRAARGVYAQDASLREEFTRLLGR</sequence>
<dbReference type="EC" id="3.5.4.16" evidence="5"/>
<dbReference type="EMBL" id="JAWXXX010000001">
    <property type="protein sequence ID" value="MDX5893851.1"/>
    <property type="molecule type" value="Genomic_DNA"/>
</dbReference>
<feature type="binding site" evidence="5">
    <location>
        <position position="91"/>
    </location>
    <ligand>
        <name>Zn(2+)</name>
        <dbReference type="ChEBI" id="CHEBI:29105"/>
    </ligand>
</feature>
<dbReference type="GO" id="GO:0005525">
    <property type="term" value="F:GTP binding"/>
    <property type="evidence" value="ECO:0007669"/>
    <property type="project" value="UniProtKB-KW"/>
</dbReference>
<evidence type="ECO:0000313" key="8">
    <source>
        <dbReference type="EMBL" id="MDX5893851.1"/>
    </source>
</evidence>
<keyword evidence="5" id="KW-0547">Nucleotide-binding</keyword>
<comment type="similarity">
    <text evidence="5">Belongs to the GTP cyclohydrolase I family.</text>
</comment>
<dbReference type="InterPro" id="IPR043133">
    <property type="entry name" value="GTP-CH-I_C/QueF"/>
</dbReference>
<dbReference type="GO" id="GO:0005737">
    <property type="term" value="C:cytoplasm"/>
    <property type="evidence" value="ECO:0007669"/>
    <property type="project" value="TreeGrafter"/>
</dbReference>
<evidence type="ECO:0000256" key="1">
    <source>
        <dbReference type="ARBA" id="ARBA00001052"/>
    </source>
</evidence>
<dbReference type="NCBIfam" id="NF006826">
    <property type="entry name" value="PRK09347.1-3"/>
    <property type="match status" value="1"/>
</dbReference>
<keyword evidence="9" id="KW-1185">Reference proteome</keyword>
<comment type="pathway">
    <text evidence="2 5">Cofactor biosynthesis; 7,8-dihydroneopterin triphosphate biosynthesis; 7,8-dihydroneopterin triphosphate from GTP: step 1/1.</text>
</comment>
<dbReference type="STRING" id="42256.RradSPS_1161"/>
<dbReference type="RefSeq" id="WP_038681311.1">
    <property type="nucleotide sequence ID" value="NZ_CP007514.1"/>
</dbReference>
<feature type="binding site" evidence="5">
    <location>
        <position position="94"/>
    </location>
    <ligand>
        <name>Zn(2+)</name>
        <dbReference type="ChEBI" id="CHEBI:29105"/>
    </ligand>
</feature>
<dbReference type="InterPro" id="IPR018234">
    <property type="entry name" value="GTP_CycHdrlase_I_CS"/>
</dbReference>
<reference evidence="8" key="2">
    <citation type="submission" date="2023-11" db="EMBL/GenBank/DDBJ databases">
        <title>MicrobeMod: A computational toolkit for identifying prokaryotic methylation and restriction-modification with nanopore sequencing.</title>
        <authorList>
            <person name="Crits-Christoph A."/>
            <person name="Kang S.C."/>
            <person name="Lee H."/>
            <person name="Ostrov N."/>
        </authorList>
    </citation>
    <scope>NUCLEOTIDE SEQUENCE</scope>
    <source>
        <strain evidence="8">ATCC 51242</strain>
    </source>
</reference>
<comment type="subunit">
    <text evidence="5">Homopolymer.</text>
</comment>
<dbReference type="InterPro" id="IPR043134">
    <property type="entry name" value="GTP-CH-I_N"/>
</dbReference>
<evidence type="ECO:0000256" key="2">
    <source>
        <dbReference type="ARBA" id="ARBA00005080"/>
    </source>
</evidence>
<proteinExistence type="inferred from homology"/>
<dbReference type="GO" id="GO:0008270">
    <property type="term" value="F:zinc ion binding"/>
    <property type="evidence" value="ECO:0007669"/>
    <property type="project" value="UniProtKB-UniRule"/>
</dbReference>
<dbReference type="Proteomes" id="UP000025229">
    <property type="component" value="Chromosome"/>
</dbReference>
<evidence type="ECO:0000259" key="6">
    <source>
        <dbReference type="Pfam" id="PF01227"/>
    </source>
</evidence>
<gene>
    <name evidence="5 8" type="primary">folE</name>
    <name evidence="7" type="ORF">RradSPS_1161</name>
    <name evidence="8" type="ORF">SIL72_07380</name>
</gene>
<dbReference type="Pfam" id="PF01227">
    <property type="entry name" value="GTP_cyclohydroI"/>
    <property type="match status" value="1"/>
</dbReference>
<dbReference type="EMBL" id="CP007514">
    <property type="protein sequence ID" value="AHY46444.1"/>
    <property type="molecule type" value="Genomic_DNA"/>
</dbReference>
<evidence type="ECO:0000256" key="5">
    <source>
        <dbReference type="HAMAP-Rule" id="MF_00223"/>
    </source>
</evidence>
<feature type="binding site" evidence="5">
    <location>
        <position position="162"/>
    </location>
    <ligand>
        <name>Zn(2+)</name>
        <dbReference type="ChEBI" id="CHEBI:29105"/>
    </ligand>
</feature>
<dbReference type="SUPFAM" id="SSF55620">
    <property type="entry name" value="Tetrahydrobiopterin biosynthesis enzymes-like"/>
    <property type="match status" value="1"/>
</dbReference>
<dbReference type="AlphaFoldDB" id="A0A023X2Z7"/>
<dbReference type="PROSITE" id="PS00859">
    <property type="entry name" value="GTP_CYCLOHYDROL_1_1"/>
    <property type="match status" value="1"/>
</dbReference>
<dbReference type="NCBIfam" id="NF006825">
    <property type="entry name" value="PRK09347.1-2"/>
    <property type="match status" value="1"/>
</dbReference>
<dbReference type="UniPathway" id="UPA00848">
    <property type="reaction ID" value="UER00151"/>
</dbReference>
<name>A0A023X2Z7_RUBRA</name>
<evidence type="ECO:0000313" key="9">
    <source>
        <dbReference type="Proteomes" id="UP000025229"/>
    </source>
</evidence>
<dbReference type="KEGG" id="rrd:RradSPS_1161"/>
<dbReference type="GO" id="GO:0006729">
    <property type="term" value="P:tetrahydrobiopterin biosynthetic process"/>
    <property type="evidence" value="ECO:0007669"/>
    <property type="project" value="TreeGrafter"/>
</dbReference>
<dbReference type="InterPro" id="IPR001474">
    <property type="entry name" value="GTP_CycHdrlase_I"/>
</dbReference>
<organism evidence="7 9">
    <name type="scientific">Rubrobacter radiotolerans</name>
    <name type="common">Arthrobacter radiotolerans</name>
    <dbReference type="NCBI Taxonomy" id="42256"/>
    <lineage>
        <taxon>Bacteria</taxon>
        <taxon>Bacillati</taxon>
        <taxon>Actinomycetota</taxon>
        <taxon>Rubrobacteria</taxon>
        <taxon>Rubrobacterales</taxon>
        <taxon>Rubrobacteraceae</taxon>
        <taxon>Rubrobacter</taxon>
    </lineage>
</organism>